<dbReference type="Proteomes" id="UP000494040">
    <property type="component" value="Unassembled WGS sequence"/>
</dbReference>
<dbReference type="SMART" id="SM00443">
    <property type="entry name" value="G_patch"/>
    <property type="match status" value="1"/>
</dbReference>
<proteinExistence type="predicted"/>
<evidence type="ECO:0000256" key="1">
    <source>
        <dbReference type="ARBA" id="ARBA00040365"/>
    </source>
</evidence>
<dbReference type="AlphaFoldDB" id="A0A8I6TD06"/>
<dbReference type="GeneID" id="106664210"/>
<dbReference type="OrthoDB" id="10019757at2759"/>
<dbReference type="PANTHER" id="PTHR23149">
    <property type="entry name" value="G PATCH DOMAIN CONTAINING PROTEIN"/>
    <property type="match status" value="1"/>
</dbReference>
<dbReference type="EnsemblMetazoa" id="XM_014389695.2">
    <property type="protein sequence ID" value="XP_014245181.1"/>
    <property type="gene ID" value="LOC106664210"/>
</dbReference>
<organism evidence="4 5">
    <name type="scientific">Cimex lectularius</name>
    <name type="common">Bed bug</name>
    <name type="synonym">Acanthia lectularia</name>
    <dbReference type="NCBI Taxonomy" id="79782"/>
    <lineage>
        <taxon>Eukaryota</taxon>
        <taxon>Metazoa</taxon>
        <taxon>Ecdysozoa</taxon>
        <taxon>Arthropoda</taxon>
        <taxon>Hexapoda</taxon>
        <taxon>Insecta</taxon>
        <taxon>Pterygota</taxon>
        <taxon>Neoptera</taxon>
        <taxon>Paraneoptera</taxon>
        <taxon>Hemiptera</taxon>
        <taxon>Heteroptera</taxon>
        <taxon>Panheteroptera</taxon>
        <taxon>Cimicomorpha</taxon>
        <taxon>Cimicidae</taxon>
        <taxon>Cimex</taxon>
    </lineage>
</organism>
<dbReference type="InterPro" id="IPR000467">
    <property type="entry name" value="G_patch_dom"/>
</dbReference>
<keyword evidence="5" id="KW-1185">Reference proteome</keyword>
<dbReference type="PROSITE" id="PS50174">
    <property type="entry name" value="G_PATCH"/>
    <property type="match status" value="1"/>
</dbReference>
<dbReference type="PANTHER" id="PTHR23149:SF9">
    <property type="entry name" value="G PATCH DOMAIN-CONTAINING PROTEIN 4"/>
    <property type="match status" value="1"/>
</dbReference>
<reference evidence="4" key="1">
    <citation type="submission" date="2022-01" db="UniProtKB">
        <authorList>
            <consortium name="EnsemblMetazoa"/>
        </authorList>
    </citation>
    <scope>IDENTIFICATION</scope>
</reference>
<sequence length="185" mass="21142">MDFAKKQLLKYGWKEGSGLGKNKTGITTAIKPKRKLNKEGFGFCAGEEYTNNWWDKVFNETASKINIGDKEENTKRTKKRKLKSDGKTVKKRKKEKVQEYFSNCSEESSAENKIDDGAESLSESDEDNALSHLIEDDALFKACGGRMAHKETRHGRGVMGKLIRLKKQDDIFKNQLKLIKVKYNE</sequence>
<dbReference type="GO" id="GO:0003676">
    <property type="term" value="F:nucleic acid binding"/>
    <property type="evidence" value="ECO:0007669"/>
    <property type="project" value="InterPro"/>
</dbReference>
<evidence type="ECO:0000256" key="2">
    <source>
        <dbReference type="SAM" id="MobiDB-lite"/>
    </source>
</evidence>
<accession>A0A8I6TD06</accession>
<evidence type="ECO:0000313" key="5">
    <source>
        <dbReference type="Proteomes" id="UP000494040"/>
    </source>
</evidence>
<dbReference type="OMA" id="MGDNAGE"/>
<dbReference type="KEGG" id="clec:106664210"/>
<feature type="region of interest" description="Disordered" evidence="2">
    <location>
        <begin position="99"/>
        <end position="126"/>
    </location>
</feature>
<dbReference type="InterPro" id="IPR050656">
    <property type="entry name" value="PINX1"/>
</dbReference>
<evidence type="ECO:0000313" key="4">
    <source>
        <dbReference type="EnsemblMetazoa" id="XP_014245181.1"/>
    </source>
</evidence>
<dbReference type="RefSeq" id="XP_014245181.1">
    <property type="nucleotide sequence ID" value="XM_014389695.2"/>
</dbReference>
<protein>
    <recommendedName>
        <fullName evidence="1">G patch domain-containing protein 4</fullName>
    </recommendedName>
</protein>
<dbReference type="Pfam" id="PF01585">
    <property type="entry name" value="G-patch"/>
    <property type="match status" value="1"/>
</dbReference>
<dbReference type="GO" id="GO:0005730">
    <property type="term" value="C:nucleolus"/>
    <property type="evidence" value="ECO:0007669"/>
    <property type="project" value="TreeGrafter"/>
</dbReference>
<name>A0A8I6TD06_CIMLE</name>
<evidence type="ECO:0000259" key="3">
    <source>
        <dbReference type="PROSITE" id="PS50174"/>
    </source>
</evidence>
<feature type="domain" description="G-patch" evidence="3">
    <location>
        <begin position="1"/>
        <end position="46"/>
    </location>
</feature>